<reference evidence="3" key="1">
    <citation type="submission" date="2016-10" db="EMBL/GenBank/DDBJ databases">
        <authorList>
            <person name="Varghese N."/>
            <person name="Submissions S."/>
        </authorList>
    </citation>
    <scope>NUCLEOTIDE SEQUENCE [LARGE SCALE GENOMIC DNA]</scope>
    <source>
        <strain evidence="3">DSM 16858</strain>
    </source>
</reference>
<proteinExistence type="predicted"/>
<dbReference type="InterPro" id="IPR011704">
    <property type="entry name" value="ATPase_dyneun-rel_AAA"/>
</dbReference>
<dbReference type="GO" id="GO:0005524">
    <property type="term" value="F:ATP binding"/>
    <property type="evidence" value="ECO:0007669"/>
    <property type="project" value="InterPro"/>
</dbReference>
<evidence type="ECO:0000259" key="1">
    <source>
        <dbReference type="SMART" id="SM00382"/>
    </source>
</evidence>
<evidence type="ECO:0000313" key="2">
    <source>
        <dbReference type="EMBL" id="SEU33358.1"/>
    </source>
</evidence>
<dbReference type="InterPro" id="IPR003593">
    <property type="entry name" value="AAA+_ATPase"/>
</dbReference>
<dbReference type="EMBL" id="FOIJ01000017">
    <property type="protein sequence ID" value="SEU33358.1"/>
    <property type="molecule type" value="Genomic_DNA"/>
</dbReference>
<accession>A0A1I0L231</accession>
<protein>
    <submittedName>
        <fullName evidence="2">MoxR-like ATPase</fullName>
    </submittedName>
</protein>
<dbReference type="SMART" id="SM00382">
    <property type="entry name" value="AAA"/>
    <property type="match status" value="1"/>
</dbReference>
<dbReference type="PANTHER" id="PTHR42759">
    <property type="entry name" value="MOXR FAMILY PROTEIN"/>
    <property type="match status" value="1"/>
</dbReference>
<sequence length="313" mass="34203">MSPPSTPSPVRFFSSVEDAAASLEQVGYLTSPEIATACFLADRMGKPILVEGPAGVGKTELSKALAQALGRGFLRLQCYEGLDEAKALYEWEYAKQLLYTQLLKDKIGETVAGTSTLAEAADRLASSDAVFFSERFLLPRPVLQALLSERPALLLVDEIDKADPEFEAFLLEVLSDNAVTIPELGTFQAKHLPRVILTSNNARELSDALKRRCLHLHIDFPDRERELRIVRARLPQVAQALAEQVVEAVAALRTLDLKKAPSISETLDWAQSLALLNAEALSADVVVSTLNLVLKYEGDIEKAKAHLSQIAQA</sequence>
<keyword evidence="3" id="KW-1185">Reference proteome</keyword>
<dbReference type="RefSeq" id="WP_093524931.1">
    <property type="nucleotide sequence ID" value="NZ_FOIJ01000017.1"/>
</dbReference>
<dbReference type="Proteomes" id="UP000199181">
    <property type="component" value="Unassembled WGS sequence"/>
</dbReference>
<organism evidence="2 3">
    <name type="scientific">Stigmatella erecta</name>
    <dbReference type="NCBI Taxonomy" id="83460"/>
    <lineage>
        <taxon>Bacteria</taxon>
        <taxon>Pseudomonadati</taxon>
        <taxon>Myxococcota</taxon>
        <taxon>Myxococcia</taxon>
        <taxon>Myxococcales</taxon>
        <taxon>Cystobacterineae</taxon>
        <taxon>Archangiaceae</taxon>
        <taxon>Stigmatella</taxon>
    </lineage>
</organism>
<dbReference type="InterPro" id="IPR027417">
    <property type="entry name" value="P-loop_NTPase"/>
</dbReference>
<feature type="domain" description="AAA+ ATPase" evidence="1">
    <location>
        <begin position="44"/>
        <end position="224"/>
    </location>
</feature>
<name>A0A1I0L231_9BACT</name>
<dbReference type="PANTHER" id="PTHR42759:SF1">
    <property type="entry name" value="MAGNESIUM-CHELATASE SUBUNIT CHLD"/>
    <property type="match status" value="1"/>
</dbReference>
<gene>
    <name evidence="2" type="ORF">SAMN05443639_11792</name>
</gene>
<dbReference type="AlphaFoldDB" id="A0A1I0L231"/>
<dbReference type="Gene3D" id="3.40.50.300">
    <property type="entry name" value="P-loop containing nucleotide triphosphate hydrolases"/>
    <property type="match status" value="1"/>
</dbReference>
<dbReference type="CDD" id="cd00009">
    <property type="entry name" value="AAA"/>
    <property type="match status" value="1"/>
</dbReference>
<evidence type="ECO:0000313" key="3">
    <source>
        <dbReference type="Proteomes" id="UP000199181"/>
    </source>
</evidence>
<dbReference type="InterPro" id="IPR050764">
    <property type="entry name" value="CbbQ/NirQ/NorQ/GpvN"/>
</dbReference>
<dbReference type="GO" id="GO:0016887">
    <property type="term" value="F:ATP hydrolysis activity"/>
    <property type="evidence" value="ECO:0007669"/>
    <property type="project" value="InterPro"/>
</dbReference>
<dbReference type="Pfam" id="PF07728">
    <property type="entry name" value="AAA_5"/>
    <property type="match status" value="1"/>
</dbReference>
<dbReference type="SUPFAM" id="SSF52540">
    <property type="entry name" value="P-loop containing nucleoside triphosphate hydrolases"/>
    <property type="match status" value="1"/>
</dbReference>